<keyword evidence="7" id="KW-1185">Reference proteome</keyword>
<evidence type="ECO:0000256" key="2">
    <source>
        <dbReference type="ARBA" id="ARBA00022729"/>
    </source>
</evidence>
<dbReference type="RefSeq" id="WP_231439482.1">
    <property type="nucleotide sequence ID" value="NZ_JAJOMB010000003.1"/>
</dbReference>
<comment type="caution">
    <text evidence="6">The sequence shown here is derived from an EMBL/GenBank/DDBJ whole genome shotgun (WGS) entry which is preliminary data.</text>
</comment>
<dbReference type="Pfam" id="PF08386">
    <property type="entry name" value="Abhydrolase_4"/>
    <property type="match status" value="1"/>
</dbReference>
<dbReference type="Gene3D" id="3.40.50.1820">
    <property type="entry name" value="alpha/beta hydrolase"/>
    <property type="match status" value="1"/>
</dbReference>
<dbReference type="InterPro" id="IPR029058">
    <property type="entry name" value="AB_hydrolase_fold"/>
</dbReference>
<keyword evidence="3 6" id="KW-0378">Hydrolase</keyword>
<reference evidence="6" key="1">
    <citation type="submission" date="2021-11" db="EMBL/GenBank/DDBJ databases">
        <title>Streptomyces corallinus and Kineosporia corallina sp. nov., two new coral-derived marine actinobacteria.</title>
        <authorList>
            <person name="Buangrab K."/>
            <person name="Sutthacheep M."/>
            <person name="Yeemin T."/>
            <person name="Harunari E."/>
            <person name="Igarashi Y."/>
            <person name="Sripreechasak P."/>
            <person name="Kanchanasin P."/>
            <person name="Tanasupawat S."/>
            <person name="Phongsopitanun W."/>
        </authorList>
    </citation>
    <scope>NUCLEOTIDE SEQUENCE</scope>
    <source>
        <strain evidence="6">JCM 31032</strain>
    </source>
</reference>
<keyword evidence="2" id="KW-0732">Signal</keyword>
<protein>
    <submittedName>
        <fullName evidence="6">Alpha/beta hydrolase</fullName>
    </submittedName>
</protein>
<evidence type="ECO:0000313" key="6">
    <source>
        <dbReference type="EMBL" id="MCD5310521.1"/>
    </source>
</evidence>
<sequence>MPGDTGSVREAQPVAQTAAKVKWAGCPEGTDIPPTQMPLVQCATVKVPLDYSKPKGKKIELTLSRIASTKPEKRRGIMLFNPGGPGGTGLGQAALMVEQGLPASVMDAYDLIGMDTRGVGFSSPVKCGFKADDPYNGNIPPFAVDEAAVAQRAKVVKAAAQTCANSPDAAALKQLTTENMARDLDQIRIALGEKKTSFYGASYGSALGAAYASMFPQRSDRIVLDSNVGDTHLNQEGMRRYGLGFEETFGDFAAWVAARDGAYGLGSTPQEVRENFVSTAERLDETPAPDGTNGALFRHYVFVGAYSPLSYGSRAQYWQSLLDPGTAAPAAQVAADANPLDNALTVFLAVTCNDSEWPSNVKAYQQAVAEDRERYPLFGPASANILPCAYWELGPEKEPVAINDEGPANILILQNQHDPVTPLAGGQLLREKFGQRSRLVTVDGSGHGVYVLGRNACASNVTTSYLISGKLPAKDVACPSD</sequence>
<dbReference type="EMBL" id="JAJOMB010000003">
    <property type="protein sequence ID" value="MCD5310521.1"/>
    <property type="molecule type" value="Genomic_DNA"/>
</dbReference>
<dbReference type="InterPro" id="IPR051601">
    <property type="entry name" value="Serine_prot/Carboxylest_S33"/>
</dbReference>
<dbReference type="PANTHER" id="PTHR43248:SF29">
    <property type="entry name" value="TRIPEPTIDYL AMINOPEPTIDASE"/>
    <property type="match status" value="1"/>
</dbReference>
<evidence type="ECO:0000256" key="1">
    <source>
        <dbReference type="ARBA" id="ARBA00010088"/>
    </source>
</evidence>
<accession>A0A9X1NC21</accession>
<dbReference type="Proteomes" id="UP001138997">
    <property type="component" value="Unassembled WGS sequence"/>
</dbReference>
<dbReference type="Pfam" id="PF00561">
    <property type="entry name" value="Abhydrolase_1"/>
    <property type="match status" value="1"/>
</dbReference>
<evidence type="ECO:0000313" key="7">
    <source>
        <dbReference type="Proteomes" id="UP001138997"/>
    </source>
</evidence>
<dbReference type="PANTHER" id="PTHR43248">
    <property type="entry name" value="2-SUCCINYL-6-HYDROXY-2,4-CYCLOHEXADIENE-1-CARBOXYLATE SYNTHASE"/>
    <property type="match status" value="1"/>
</dbReference>
<dbReference type="InterPro" id="IPR013595">
    <property type="entry name" value="Pept_S33_TAP-like_C"/>
</dbReference>
<dbReference type="InterPro" id="IPR000073">
    <property type="entry name" value="AB_hydrolase_1"/>
</dbReference>
<feature type="domain" description="AB hydrolase-1" evidence="4">
    <location>
        <begin position="77"/>
        <end position="262"/>
    </location>
</feature>
<dbReference type="AlphaFoldDB" id="A0A9X1NC21"/>
<evidence type="ECO:0000256" key="3">
    <source>
        <dbReference type="ARBA" id="ARBA00022801"/>
    </source>
</evidence>
<comment type="similarity">
    <text evidence="1">Belongs to the peptidase S33 family.</text>
</comment>
<gene>
    <name evidence="6" type="ORF">LR394_06410</name>
</gene>
<name>A0A9X1NC21_9ACTN</name>
<evidence type="ECO:0000259" key="4">
    <source>
        <dbReference type="Pfam" id="PF00561"/>
    </source>
</evidence>
<proteinExistence type="inferred from homology"/>
<evidence type="ECO:0000259" key="5">
    <source>
        <dbReference type="Pfam" id="PF08386"/>
    </source>
</evidence>
<feature type="domain" description="Peptidase S33 tripeptidyl aminopeptidase-like C-terminal" evidence="5">
    <location>
        <begin position="376"/>
        <end position="478"/>
    </location>
</feature>
<dbReference type="SUPFAM" id="SSF53474">
    <property type="entry name" value="alpha/beta-Hydrolases"/>
    <property type="match status" value="1"/>
</dbReference>
<dbReference type="GO" id="GO:0016787">
    <property type="term" value="F:hydrolase activity"/>
    <property type="evidence" value="ECO:0007669"/>
    <property type="project" value="UniProtKB-KW"/>
</dbReference>
<organism evidence="6 7">
    <name type="scientific">Kineosporia babensis</name>
    <dbReference type="NCBI Taxonomy" id="499548"/>
    <lineage>
        <taxon>Bacteria</taxon>
        <taxon>Bacillati</taxon>
        <taxon>Actinomycetota</taxon>
        <taxon>Actinomycetes</taxon>
        <taxon>Kineosporiales</taxon>
        <taxon>Kineosporiaceae</taxon>
        <taxon>Kineosporia</taxon>
    </lineage>
</organism>